<comment type="caution">
    <text evidence="2">The sequence shown here is derived from an EMBL/GenBank/DDBJ whole genome shotgun (WGS) entry which is preliminary data.</text>
</comment>
<evidence type="ECO:0000256" key="1">
    <source>
        <dbReference type="SAM" id="MobiDB-lite"/>
    </source>
</evidence>
<organism evidence="2 3">
    <name type="scientific">Dendrobium thyrsiflorum</name>
    <name type="common">Pinecone-like raceme dendrobium</name>
    <name type="synonym">Orchid</name>
    <dbReference type="NCBI Taxonomy" id="117978"/>
    <lineage>
        <taxon>Eukaryota</taxon>
        <taxon>Viridiplantae</taxon>
        <taxon>Streptophyta</taxon>
        <taxon>Embryophyta</taxon>
        <taxon>Tracheophyta</taxon>
        <taxon>Spermatophyta</taxon>
        <taxon>Magnoliopsida</taxon>
        <taxon>Liliopsida</taxon>
        <taxon>Asparagales</taxon>
        <taxon>Orchidaceae</taxon>
        <taxon>Epidendroideae</taxon>
        <taxon>Malaxideae</taxon>
        <taxon>Dendrobiinae</taxon>
        <taxon>Dendrobium</taxon>
    </lineage>
</organism>
<feature type="region of interest" description="Disordered" evidence="1">
    <location>
        <begin position="68"/>
        <end position="95"/>
    </location>
</feature>
<gene>
    <name evidence="2" type="ORF">M5K25_002799</name>
</gene>
<accession>A0ABD0VNC6</accession>
<sequence length="206" mass="23293">MSWPLGNHGCKRSCCDTLSTSCCVHIREQPPNIFNTIIIDDAGNSTARTSTARKQAVANYQYKLRTATLPPKHAEKPPKEKRSRGTKDVGSSRNPPWPRLLRDHFTLKTVCEVLQLPLDLSALDVPNKCKTGLSRLPSSFMWYIDNNYSNDEIDEFVLPFFAGRVGFPSKLFPFDDAVRKLSEGKTNREMRDYDGCIEAREIIAVI</sequence>
<dbReference type="Proteomes" id="UP001552299">
    <property type="component" value="Unassembled WGS sequence"/>
</dbReference>
<keyword evidence="3" id="KW-1185">Reference proteome</keyword>
<protein>
    <submittedName>
        <fullName evidence="2">Uncharacterized protein</fullName>
    </submittedName>
</protein>
<dbReference type="EMBL" id="JANQDX010000003">
    <property type="protein sequence ID" value="KAL0926560.1"/>
    <property type="molecule type" value="Genomic_DNA"/>
</dbReference>
<reference evidence="2 3" key="1">
    <citation type="journal article" date="2024" name="Plant Biotechnol. J.">
        <title>Dendrobium thyrsiflorum genome and its molecular insights into genes involved in important horticultural traits.</title>
        <authorList>
            <person name="Chen B."/>
            <person name="Wang J.Y."/>
            <person name="Zheng P.J."/>
            <person name="Li K.L."/>
            <person name="Liang Y.M."/>
            <person name="Chen X.F."/>
            <person name="Zhang C."/>
            <person name="Zhao X."/>
            <person name="He X."/>
            <person name="Zhang G.Q."/>
            <person name="Liu Z.J."/>
            <person name="Xu Q."/>
        </authorList>
    </citation>
    <scope>NUCLEOTIDE SEQUENCE [LARGE SCALE GENOMIC DNA]</scope>
    <source>
        <strain evidence="2">GZMU011</strain>
    </source>
</reference>
<dbReference type="AlphaFoldDB" id="A0ABD0VNC6"/>
<name>A0ABD0VNC6_DENTH</name>
<evidence type="ECO:0000313" key="3">
    <source>
        <dbReference type="Proteomes" id="UP001552299"/>
    </source>
</evidence>
<proteinExistence type="predicted"/>
<feature type="compositionally biased region" description="Basic and acidic residues" evidence="1">
    <location>
        <begin position="72"/>
        <end position="87"/>
    </location>
</feature>
<evidence type="ECO:0000313" key="2">
    <source>
        <dbReference type="EMBL" id="KAL0926560.1"/>
    </source>
</evidence>